<dbReference type="EMBL" id="PKSL01000001">
    <property type="protein sequence ID" value="POW18058.1"/>
    <property type="molecule type" value="Genomic_DNA"/>
</dbReference>
<organism evidence="1 2">
    <name type="scientific">Puccinia striiformis</name>
    <dbReference type="NCBI Taxonomy" id="27350"/>
    <lineage>
        <taxon>Eukaryota</taxon>
        <taxon>Fungi</taxon>
        <taxon>Dikarya</taxon>
        <taxon>Basidiomycota</taxon>
        <taxon>Pucciniomycotina</taxon>
        <taxon>Pucciniomycetes</taxon>
        <taxon>Pucciniales</taxon>
        <taxon>Pucciniaceae</taxon>
        <taxon>Puccinia</taxon>
    </lineage>
</organism>
<name>A0A2S4W8G8_9BASI</name>
<accession>A0A2S4W8G8</accession>
<dbReference type="VEuPathDB" id="FungiDB:PSTT_00147"/>
<protein>
    <submittedName>
        <fullName evidence="1">Uncharacterized protein</fullName>
    </submittedName>
</protein>
<dbReference type="PANTHER" id="PTHR33069">
    <property type="entry name" value="CHROMOSOME 7, WHOLE GENOME SHOTGUN SEQUENCE-RELATED"/>
    <property type="match status" value="1"/>
</dbReference>
<dbReference type="PANTHER" id="PTHR33069:SF3">
    <property type="entry name" value="DYNEIN HEAVY CHAIN TAIL DOMAIN-CONTAINING PROTEIN"/>
    <property type="match status" value="1"/>
</dbReference>
<feature type="non-terminal residue" evidence="1">
    <location>
        <position position="1"/>
    </location>
</feature>
<comment type="caution">
    <text evidence="1">The sequence shown here is derived from an EMBL/GenBank/DDBJ whole genome shotgun (WGS) entry which is preliminary data.</text>
</comment>
<reference evidence="1" key="1">
    <citation type="submission" date="2017-12" db="EMBL/GenBank/DDBJ databases">
        <title>Gene loss provides genomic basis for host adaptation in cereal stripe rust fungi.</title>
        <authorList>
            <person name="Xia C."/>
        </authorList>
    </citation>
    <scope>NUCLEOTIDE SEQUENCE [LARGE SCALE GENOMIC DNA]</scope>
    <source>
        <strain evidence="1">93-210</strain>
    </source>
</reference>
<dbReference type="VEuPathDB" id="FungiDB:PSHT_01447"/>
<dbReference type="Proteomes" id="UP000239156">
    <property type="component" value="Unassembled WGS sequence"/>
</dbReference>
<gene>
    <name evidence="1" type="ORF">PSTT_00147</name>
</gene>
<sequence>DSKRATYLEVIAEPVNLQRFVFRHRCCQVGDEWMLMLKRMSTSSDLDSPTSQRDRSVFEMVESVKEMVDSFRSVKPGGKLNQEYQDIAERVIGRLHQRVREHNGVGSSGHAHNFHQPPHDELSQFENETLYNLGHIILPKLKEDLKLLSIATSPTSSQTGTKEWYEAVVDTLAGIDSRLIELDDSIRKIGHSPNAGPGPRDKDSKIQSFTFFTADQTRSKIEGLLEGKFSDILYTCRSLFDGVGFSDSPIDKSAVILIADKLATLTAIVTENIDDIIKWLGNSLLDAAKEEWQHLVKKIGDRVRPLREISNAGSSMFFGGYGGATIYLIGGFIRISRGLWKYWGGLLETKDPRVNQDAIEEALHWLDFWFSQFFLATATAMGSPGYYKGSWLPLADGKYYDETFYENEWDSCTFQDVWADKLTGTESDEMLEFQRPSRDKRDGNLVGGYDGEFKFESNYDRDLNDSRKSNQQYQDIAKKVISRLHQRVCEHNGYRRSDGDHPSNFHKSPHDELSQFENETLYNLGHIILPKLKEDLKLLSIATGPSSSPDGSEAWYEAVVDILAGIDNHLVELDDSIRKIGHSPDAGPGPRGKDSKIQNFTFFTADQTRSKIKGLLEGKFSDILYTCRTFFDDFGFSDSSIDKSSVVLKADKLARLTAIHTMDTDDIIKWLGNSLLDAAKEEWQHVVKIIGDRLRPHREISNRLQTFLRVHERGRPDSGSDDEMRFSNRLGSRGDCGNIGEDCWKPRIHESIKTRLRKLGTGWTFGFHSDGNLVGGYDSGFKFQSDYDRELNDNLDSPTSQRDRLVFEMAESVKEMVCSFRSIKPGGKLNQEYQDIAKRAISRLHQRVREHNEFRSYDYFNFHKPPHDELSQFENETLYNLGHIILPKLKEDLKLLSIATGPTRSQDGTKAWYDEVVDTLAGIDEHLVELDDSIRKIGHSPDAGPGPRDKDSKIHNFTLYTAEQTRCRIRGLLRKFSDILSACGKFFDDSGFSDPSIDKSLVIPKAEKFTRLTAMTTENIDDIVKWLENSLLDAAREEWRHAVKHIGAHVQPFREISNARSQTFFRVYTGVWDESGSDDEMPFFNQSDESQSDDDEIVPSMESVNTQNVVLKLCRIYFEKLSRPANRQPLVSVGPLIRVQKLKLLLHYTHEANGDIVEFLGVFQDPERQREALEKATIYLIGGFVRISRGLWKYWGGLLETKDPRVNQAAIEEARHWLDFWFSQFFLATATAMGSPGYYKGSWLPLADGKYFDEEFYETDESDFTFQDGWADSLTGTESDEMLEFERQSRDKRHGNLVGGYDGGFKFESNYDRHLNDSD</sequence>
<proteinExistence type="predicted"/>
<keyword evidence="2" id="KW-1185">Reference proteome</keyword>
<evidence type="ECO:0000313" key="2">
    <source>
        <dbReference type="Proteomes" id="UP000239156"/>
    </source>
</evidence>
<evidence type="ECO:0000313" key="1">
    <source>
        <dbReference type="EMBL" id="POW18058.1"/>
    </source>
</evidence>